<dbReference type="SUPFAM" id="SSF56935">
    <property type="entry name" value="Porins"/>
    <property type="match status" value="1"/>
</dbReference>
<dbReference type="Pfam" id="PF13715">
    <property type="entry name" value="CarbopepD_reg_2"/>
    <property type="match status" value="1"/>
</dbReference>
<evidence type="ECO:0000313" key="15">
    <source>
        <dbReference type="Proteomes" id="UP000283678"/>
    </source>
</evidence>
<dbReference type="Pfam" id="PF07715">
    <property type="entry name" value="Plug"/>
    <property type="match status" value="1"/>
</dbReference>
<evidence type="ECO:0000256" key="8">
    <source>
        <dbReference type="PROSITE-ProRule" id="PRU01360"/>
    </source>
</evidence>
<dbReference type="InterPro" id="IPR039426">
    <property type="entry name" value="TonB-dep_rcpt-like"/>
</dbReference>
<dbReference type="InterPro" id="IPR000531">
    <property type="entry name" value="Beta-barrel_TonB"/>
</dbReference>
<dbReference type="Gene3D" id="2.40.170.20">
    <property type="entry name" value="TonB-dependent receptor, beta-barrel domain"/>
    <property type="match status" value="1"/>
</dbReference>
<keyword evidence="7 8" id="KW-0998">Cell outer membrane</keyword>
<protein>
    <submittedName>
        <fullName evidence="13">SusC/RagA family TonB-linked outer membrane protein</fullName>
    </submittedName>
    <submittedName>
        <fullName evidence="14">TonB-dependent receptor</fullName>
    </submittedName>
</protein>
<dbReference type="Proteomes" id="UP000283678">
    <property type="component" value="Unassembled WGS sequence"/>
</dbReference>
<keyword evidence="14" id="KW-0675">Receptor</keyword>
<dbReference type="NCBIfam" id="TIGR04056">
    <property type="entry name" value="OMP_RagA_SusC"/>
    <property type="match status" value="1"/>
</dbReference>
<evidence type="ECO:0000256" key="10">
    <source>
        <dbReference type="SAM" id="SignalP"/>
    </source>
</evidence>
<organism evidence="14 15">
    <name type="scientific">Phocaeicola dorei</name>
    <dbReference type="NCBI Taxonomy" id="357276"/>
    <lineage>
        <taxon>Bacteria</taxon>
        <taxon>Pseudomonadati</taxon>
        <taxon>Bacteroidota</taxon>
        <taxon>Bacteroidia</taxon>
        <taxon>Bacteroidales</taxon>
        <taxon>Bacteroidaceae</taxon>
        <taxon>Phocaeicola</taxon>
    </lineage>
</organism>
<reference evidence="13 16" key="2">
    <citation type="submission" date="2019-11" db="EMBL/GenBank/DDBJ databases">
        <title>Complete genome sequence of Bacteroides dorei DSM 17855.</title>
        <authorList>
            <person name="Russell J.T."/>
        </authorList>
    </citation>
    <scope>NUCLEOTIDE SEQUENCE [LARGE SCALE GENOMIC DNA]</scope>
    <source>
        <strain evidence="13 16">DSM 17855</strain>
    </source>
</reference>
<dbReference type="EMBL" id="QRZL01000007">
    <property type="protein sequence ID" value="RGV78113.1"/>
    <property type="molecule type" value="Genomic_DNA"/>
</dbReference>
<evidence type="ECO:0000256" key="6">
    <source>
        <dbReference type="ARBA" id="ARBA00023136"/>
    </source>
</evidence>
<dbReference type="FunFam" id="2.170.130.10:FF:000008">
    <property type="entry name" value="SusC/RagA family TonB-linked outer membrane protein"/>
    <property type="match status" value="1"/>
</dbReference>
<keyword evidence="10" id="KW-0732">Signal</keyword>
<keyword evidence="4 8" id="KW-0812">Transmembrane</keyword>
<dbReference type="EMBL" id="CP046176">
    <property type="protein sequence ID" value="QJR79090.1"/>
    <property type="molecule type" value="Genomic_DNA"/>
</dbReference>
<dbReference type="Gene3D" id="2.170.130.10">
    <property type="entry name" value="TonB-dependent receptor, plug domain"/>
    <property type="match status" value="1"/>
</dbReference>
<dbReference type="RefSeq" id="WP_008674305.1">
    <property type="nucleotide sequence ID" value="NZ_BAABYF010000001.1"/>
</dbReference>
<dbReference type="Gene3D" id="2.60.40.1120">
    <property type="entry name" value="Carboxypeptidase-like, regulatory domain"/>
    <property type="match status" value="1"/>
</dbReference>
<sequence>MKRNATFKVLLMFIVGLFLSVNTFAQQIVVKGIVKDTTGEPIIGANVIVKGTTNGTITDFDGNFLLNANKGDIIIISFIGYRSQEAQAAASMNIILKDDTELLDEVVVIGYGSVKKDDLSGSVVAIKAEEMNKGAVTSPQELIMGKVPGLSVSQGDGAPGAGSTIRIRGGASLNASNDPLIVIDGIPVSNDAAPGTPNALATINPNDIETFTVLKDASATAIYGSRASNGVIIIQTKKGTQDKIKVSYSGTFTAKDPYKRIETLDAQSFREVMQAQYPEGTAQSADIQRILNVYPNQSTDWQDAIYQTGLSTDQNIGIAGKAGFMPFRISLGYNTEKGTLKTSKYERYTGAVNLSPKFFDNHLSVDINVKGTINKNRFADSGAVGAAAFFDPTKPIYDEENRYNGYWNWGIVQGAQADLATQNPLSLLYDRNNHGTTKRSLGNIQLDYKIHGLEDLHANLNLGYDVAKTTGRNFVNSNSVQSSLDKTFTGLGQGNTWNNLRRNHLLDFYMNYAKNIESIKSNFDIMAGYSWQHFYYANHDITYSNPTEDLGAKEGYTYDENERHYIRDDHRRIPYENYLISFFGRLNYNFMDRYLLTATLRRDGSSRFSENNRWGLFPSAALAWTISNEPFMKATENVLSKLKLRLGYGVTGQQEIGDYQYITSYSFSTNPNTTYLGTTLLKPNGYSPDLKWEQTTTYNVAIDFGFLNNRINGSIEYYQKHTKDLLNTISAAAGTNFINLITANVGKMKNKGVEANVNAIAIQSKDFTWEVGYNITWNDSKITKLTTTFNPDYQGIDAGTNQKHQVGEMPGTFYLYQQVYDENGKPIQNAFVDRNNDGQITEADRYLTHKSPMAKVYMGFSSQFSYKKWDLGFNLRANFGNYVYNGVASGNSTSNNYGGKGFITNLYNGFQDTGFTLLNTSEQMASDYFLENASFLKMDNLTLGYSFQNLFAAKLSGRISASVQNVFTISKYSGLDPECGAIDSNIWPRPRTYTIGLNLNF</sequence>
<evidence type="ECO:0000313" key="14">
    <source>
        <dbReference type="EMBL" id="RGV78113.1"/>
    </source>
</evidence>
<keyword evidence="5 9" id="KW-0798">TonB box</keyword>
<accession>A0A1Y3ZMN3</accession>
<gene>
    <name evidence="14" type="ORF">DWW04_08830</name>
    <name evidence="13" type="ORF">GKD17_01040</name>
</gene>
<dbReference type="NCBIfam" id="TIGR04057">
    <property type="entry name" value="SusC_RagA_signa"/>
    <property type="match status" value="1"/>
</dbReference>
<comment type="subcellular location">
    <subcellularLocation>
        <location evidence="1 8">Cell outer membrane</location>
        <topology evidence="1 8">Multi-pass membrane protein</topology>
    </subcellularLocation>
</comment>
<evidence type="ECO:0000256" key="3">
    <source>
        <dbReference type="ARBA" id="ARBA00022452"/>
    </source>
</evidence>
<evidence type="ECO:0000259" key="12">
    <source>
        <dbReference type="Pfam" id="PF07715"/>
    </source>
</evidence>
<evidence type="ECO:0000256" key="5">
    <source>
        <dbReference type="ARBA" id="ARBA00023077"/>
    </source>
</evidence>
<dbReference type="FunFam" id="2.60.40.1120:FF:000003">
    <property type="entry name" value="Outer membrane protein Omp121"/>
    <property type="match status" value="1"/>
</dbReference>
<evidence type="ECO:0000256" key="1">
    <source>
        <dbReference type="ARBA" id="ARBA00004571"/>
    </source>
</evidence>
<dbReference type="Pfam" id="PF00593">
    <property type="entry name" value="TonB_dep_Rec_b-barrel"/>
    <property type="match status" value="1"/>
</dbReference>
<evidence type="ECO:0000313" key="13">
    <source>
        <dbReference type="EMBL" id="QJR79090.1"/>
    </source>
</evidence>
<dbReference type="InterPro" id="IPR023997">
    <property type="entry name" value="TonB-dep_OMP_SusC/RagA_CS"/>
</dbReference>
<dbReference type="PROSITE" id="PS52016">
    <property type="entry name" value="TONB_DEPENDENT_REC_3"/>
    <property type="match status" value="1"/>
</dbReference>
<dbReference type="GeneID" id="93445261"/>
<feature type="domain" description="TonB-dependent receptor-like beta-barrel" evidence="11">
    <location>
        <begin position="404"/>
        <end position="965"/>
    </location>
</feature>
<dbReference type="InterPro" id="IPR037066">
    <property type="entry name" value="Plug_dom_sf"/>
</dbReference>
<keyword evidence="2 8" id="KW-0813">Transport</keyword>
<keyword evidence="3 8" id="KW-1134">Transmembrane beta strand</keyword>
<keyword evidence="6 8" id="KW-0472">Membrane</keyword>
<name>A0A1Y3ZMN3_9BACT</name>
<dbReference type="SUPFAM" id="SSF49464">
    <property type="entry name" value="Carboxypeptidase regulatory domain-like"/>
    <property type="match status" value="1"/>
</dbReference>
<dbReference type="InterPro" id="IPR012910">
    <property type="entry name" value="Plug_dom"/>
</dbReference>
<dbReference type="GO" id="GO:0009279">
    <property type="term" value="C:cell outer membrane"/>
    <property type="evidence" value="ECO:0007669"/>
    <property type="project" value="UniProtKB-SubCell"/>
</dbReference>
<dbReference type="InterPro" id="IPR023996">
    <property type="entry name" value="TonB-dep_OMP_SusC/RagA"/>
</dbReference>
<evidence type="ECO:0000256" key="9">
    <source>
        <dbReference type="RuleBase" id="RU003357"/>
    </source>
</evidence>
<dbReference type="AlphaFoldDB" id="A0A1Y3ZMN3"/>
<reference evidence="14 15" key="1">
    <citation type="submission" date="2018-08" db="EMBL/GenBank/DDBJ databases">
        <title>A genome reference for cultivated species of the human gut microbiota.</title>
        <authorList>
            <person name="Zou Y."/>
            <person name="Xue W."/>
            <person name="Luo G."/>
        </authorList>
    </citation>
    <scope>NUCLEOTIDE SEQUENCE [LARGE SCALE GENOMIC DNA]</scope>
    <source>
        <strain evidence="14 15">AF14-1AC</strain>
    </source>
</reference>
<feature type="domain" description="TonB-dependent receptor plug" evidence="12">
    <location>
        <begin position="116"/>
        <end position="231"/>
    </location>
</feature>
<evidence type="ECO:0000259" key="11">
    <source>
        <dbReference type="Pfam" id="PF00593"/>
    </source>
</evidence>
<evidence type="ECO:0000256" key="4">
    <source>
        <dbReference type="ARBA" id="ARBA00022692"/>
    </source>
</evidence>
<comment type="similarity">
    <text evidence="8 9">Belongs to the TonB-dependent receptor family.</text>
</comment>
<feature type="signal peptide" evidence="10">
    <location>
        <begin position="1"/>
        <end position="25"/>
    </location>
</feature>
<evidence type="ECO:0000256" key="7">
    <source>
        <dbReference type="ARBA" id="ARBA00023237"/>
    </source>
</evidence>
<dbReference type="InterPro" id="IPR008969">
    <property type="entry name" value="CarboxyPept-like_regulatory"/>
</dbReference>
<evidence type="ECO:0000313" key="16">
    <source>
        <dbReference type="Proteomes" id="UP000500949"/>
    </source>
</evidence>
<feature type="chain" id="PRO_5043151924" evidence="10">
    <location>
        <begin position="26"/>
        <end position="1001"/>
    </location>
</feature>
<dbReference type="Proteomes" id="UP000500949">
    <property type="component" value="Chromosome"/>
</dbReference>
<dbReference type="InterPro" id="IPR036942">
    <property type="entry name" value="Beta-barrel_TonB_sf"/>
</dbReference>
<evidence type="ECO:0000256" key="2">
    <source>
        <dbReference type="ARBA" id="ARBA00022448"/>
    </source>
</evidence>
<proteinExistence type="inferred from homology"/>